<reference evidence="1" key="1">
    <citation type="submission" date="2021-04" db="EMBL/GenBank/DDBJ databases">
        <title>Phylogenetic analysis of Acidobacteriaceae.</title>
        <authorList>
            <person name="Qiu L."/>
            <person name="Zhang Q."/>
        </authorList>
    </citation>
    <scope>NUCLEOTIDE SEQUENCE</scope>
    <source>
        <strain evidence="1">DSM 25168</strain>
    </source>
</reference>
<organism evidence="1 2">
    <name type="scientific">Occallatibacter riparius</name>
    <dbReference type="NCBI Taxonomy" id="1002689"/>
    <lineage>
        <taxon>Bacteria</taxon>
        <taxon>Pseudomonadati</taxon>
        <taxon>Acidobacteriota</taxon>
        <taxon>Terriglobia</taxon>
        <taxon>Terriglobales</taxon>
        <taxon>Acidobacteriaceae</taxon>
        <taxon>Occallatibacter</taxon>
    </lineage>
</organism>
<name>A0A9J7BSB5_9BACT</name>
<dbReference type="RefSeq" id="WP_260793437.1">
    <property type="nucleotide sequence ID" value="NZ_CP093313.1"/>
</dbReference>
<protein>
    <recommendedName>
        <fullName evidence="3">Nucleotidyltransferase</fullName>
    </recommendedName>
</protein>
<keyword evidence="2" id="KW-1185">Reference proteome</keyword>
<accession>A0A9J7BSB5</accession>
<sequence>MRDDILSLSREDFDDLSTLASLNHVVVRGMTTFIEIARSANDDIRAEWALNALNAEQERIDNAIPFLHDICRAFEENGNDVTVIKSLDHWPDLGSDLDLYTNAAPEQVIKLMTQRFNATVSARSWGDRLAGKWNFEIPGLPESVEIHVGRLGQTGEQSAIASSLMARTRQVQVAGRTFRVTSKSDRLLISTLQRMYRHFYFRLCDIVDSASLVENDGVDFQDLHDAASRADIWEGTATYLAIVSDYVRKYRGKGVDLPKLVTSSARFGGDATFYARGFIRVPIMPQSAKLYGSQLAGILKKRELHNGARLSLLPWLATAAVVGQKLTGSDKGIW</sequence>
<evidence type="ECO:0000313" key="1">
    <source>
        <dbReference type="EMBL" id="UWZ83933.1"/>
    </source>
</evidence>
<evidence type="ECO:0000313" key="2">
    <source>
        <dbReference type="Proteomes" id="UP001059380"/>
    </source>
</evidence>
<dbReference type="KEGG" id="orp:MOP44_25665"/>
<proteinExistence type="predicted"/>
<dbReference type="EMBL" id="CP093313">
    <property type="protein sequence ID" value="UWZ83933.1"/>
    <property type="molecule type" value="Genomic_DNA"/>
</dbReference>
<evidence type="ECO:0008006" key="3">
    <source>
        <dbReference type="Google" id="ProtNLM"/>
    </source>
</evidence>
<gene>
    <name evidence="1" type="ORF">MOP44_25665</name>
</gene>
<dbReference type="AlphaFoldDB" id="A0A9J7BSB5"/>
<dbReference type="Proteomes" id="UP001059380">
    <property type="component" value="Chromosome"/>
</dbReference>